<comment type="similarity">
    <text evidence="1">Belongs to the putative lipase ROG1 family.</text>
</comment>
<evidence type="ECO:0000256" key="1">
    <source>
        <dbReference type="ARBA" id="ARBA00007920"/>
    </source>
</evidence>
<evidence type="ECO:0000256" key="3">
    <source>
        <dbReference type="SAM" id="Phobius"/>
    </source>
</evidence>
<dbReference type="InterPro" id="IPR007751">
    <property type="entry name" value="DUF676_lipase-like"/>
</dbReference>
<name>A0A6A6E402_9PEZI</name>
<keyword evidence="3" id="KW-0812">Transmembrane</keyword>
<reference evidence="5" key="1">
    <citation type="journal article" date="2020" name="Stud. Mycol.">
        <title>101 Dothideomycetes genomes: a test case for predicting lifestyles and emergence of pathogens.</title>
        <authorList>
            <person name="Haridas S."/>
            <person name="Albert R."/>
            <person name="Binder M."/>
            <person name="Bloem J."/>
            <person name="Labutti K."/>
            <person name="Salamov A."/>
            <person name="Andreopoulos B."/>
            <person name="Baker S."/>
            <person name="Barry K."/>
            <person name="Bills G."/>
            <person name="Bluhm B."/>
            <person name="Cannon C."/>
            <person name="Castanera R."/>
            <person name="Culley D."/>
            <person name="Daum C."/>
            <person name="Ezra D."/>
            <person name="Gonzalez J."/>
            <person name="Henrissat B."/>
            <person name="Kuo A."/>
            <person name="Liang C."/>
            <person name="Lipzen A."/>
            <person name="Lutzoni F."/>
            <person name="Magnuson J."/>
            <person name="Mondo S."/>
            <person name="Nolan M."/>
            <person name="Ohm R."/>
            <person name="Pangilinan J."/>
            <person name="Park H.-J."/>
            <person name="Ramirez L."/>
            <person name="Alfaro M."/>
            <person name="Sun H."/>
            <person name="Tritt A."/>
            <person name="Yoshinaga Y."/>
            <person name="Zwiers L.-H."/>
            <person name="Turgeon B."/>
            <person name="Goodwin S."/>
            <person name="Spatafora J."/>
            <person name="Crous P."/>
            <person name="Grigoriev I."/>
        </authorList>
    </citation>
    <scope>NUCLEOTIDE SEQUENCE</scope>
    <source>
        <strain evidence="5">CBS 207.26</strain>
    </source>
</reference>
<keyword evidence="3" id="KW-1133">Transmembrane helix</keyword>
<keyword evidence="2" id="KW-0443">Lipid metabolism</keyword>
<dbReference type="PANTHER" id="PTHR12482:SF65">
    <property type="entry name" value="ESTERASE, PUTATIVE (AFU_ORTHOLOGUE AFUA_3G12320)-RELATED"/>
    <property type="match status" value="1"/>
</dbReference>
<dbReference type="GO" id="GO:0004622">
    <property type="term" value="F:phosphatidylcholine lysophospholipase activity"/>
    <property type="evidence" value="ECO:0007669"/>
    <property type="project" value="TreeGrafter"/>
</dbReference>
<dbReference type="PANTHER" id="PTHR12482">
    <property type="entry name" value="LIPASE ROG1-RELATED-RELATED"/>
    <property type="match status" value="1"/>
</dbReference>
<dbReference type="OrthoDB" id="273452at2759"/>
<dbReference type="GO" id="GO:0047372">
    <property type="term" value="F:monoacylglycerol lipase activity"/>
    <property type="evidence" value="ECO:0007669"/>
    <property type="project" value="TreeGrafter"/>
</dbReference>
<evidence type="ECO:0000256" key="2">
    <source>
        <dbReference type="ARBA" id="ARBA00022963"/>
    </source>
</evidence>
<dbReference type="SUPFAM" id="SSF53474">
    <property type="entry name" value="alpha/beta-Hydrolases"/>
    <property type="match status" value="1"/>
</dbReference>
<dbReference type="AlphaFoldDB" id="A0A6A6E402"/>
<keyword evidence="2" id="KW-0442">Lipid degradation</keyword>
<dbReference type="GO" id="GO:0005811">
    <property type="term" value="C:lipid droplet"/>
    <property type="evidence" value="ECO:0007669"/>
    <property type="project" value="TreeGrafter"/>
</dbReference>
<evidence type="ECO:0000313" key="5">
    <source>
        <dbReference type="EMBL" id="KAF2185725.1"/>
    </source>
</evidence>
<dbReference type="Pfam" id="PF05057">
    <property type="entry name" value="DUF676"/>
    <property type="match status" value="1"/>
</dbReference>
<evidence type="ECO:0000259" key="4">
    <source>
        <dbReference type="Pfam" id="PF05057"/>
    </source>
</evidence>
<dbReference type="Proteomes" id="UP000800200">
    <property type="component" value="Unassembled WGS sequence"/>
</dbReference>
<dbReference type="FunFam" id="3.40.50.1820:FF:000223">
    <property type="entry name" value="Lipase/serine esterase"/>
    <property type="match status" value="1"/>
</dbReference>
<dbReference type="EMBL" id="ML994632">
    <property type="protein sequence ID" value="KAF2185725.1"/>
    <property type="molecule type" value="Genomic_DNA"/>
</dbReference>
<dbReference type="InterPro" id="IPR029058">
    <property type="entry name" value="AB_hydrolase_fold"/>
</dbReference>
<keyword evidence="3" id="KW-0472">Membrane</keyword>
<gene>
    <name evidence="5" type="ORF">K469DRAFT_707390</name>
</gene>
<dbReference type="InterPro" id="IPR044294">
    <property type="entry name" value="Lipase-like"/>
</dbReference>
<keyword evidence="6" id="KW-1185">Reference proteome</keyword>
<accession>A0A6A6E402</accession>
<protein>
    <submittedName>
        <fullName evidence="5">Lipase/serine esteras-like protein</fullName>
    </submittedName>
</protein>
<dbReference type="GO" id="GO:0016042">
    <property type="term" value="P:lipid catabolic process"/>
    <property type="evidence" value="ECO:0007669"/>
    <property type="project" value="UniProtKB-KW"/>
</dbReference>
<evidence type="ECO:0000313" key="6">
    <source>
        <dbReference type="Proteomes" id="UP000800200"/>
    </source>
</evidence>
<feature type="transmembrane region" description="Helical" evidence="3">
    <location>
        <begin position="273"/>
        <end position="297"/>
    </location>
</feature>
<organism evidence="5 6">
    <name type="scientific">Zopfia rhizophila CBS 207.26</name>
    <dbReference type="NCBI Taxonomy" id="1314779"/>
    <lineage>
        <taxon>Eukaryota</taxon>
        <taxon>Fungi</taxon>
        <taxon>Dikarya</taxon>
        <taxon>Ascomycota</taxon>
        <taxon>Pezizomycotina</taxon>
        <taxon>Dothideomycetes</taxon>
        <taxon>Dothideomycetes incertae sedis</taxon>
        <taxon>Zopfiaceae</taxon>
        <taxon>Zopfia</taxon>
    </lineage>
</organism>
<dbReference type="Gene3D" id="3.40.50.1820">
    <property type="entry name" value="alpha/beta hydrolase"/>
    <property type="match status" value="1"/>
</dbReference>
<proteinExistence type="inferred from homology"/>
<feature type="domain" description="DUF676" evidence="4">
    <location>
        <begin position="12"/>
        <end position="211"/>
    </location>
</feature>
<sequence length="462" mass="51806">MATATSTPASTSPDHLCVLVHGLWGNPQHLKFLSTSLRERYPEDKLHILVATRNTGSFTYDGIETGGERVANEIEETLEELAKNGHEIRKLSVIGYSLGGLIARYAIGLLFHKGLFRKIQPINFTTFATPHLGVRTPLLGFHNHIWNILGARTLSLSGRQLFTIDSFRDTGRPLLAVLADPDSIFIRALAQFKNRSLYANVVNDRTAPYYTTGISRIDPFVKPDAVKINYVEGYDSVILDPEKPLLAKQPEAMPAFPQRLTKNTKIIFRRLPLVAFLVVFIPIGTSIFLVSSAVQSVRSRQRIRMHKEGKAGIDIGRYRIPLMLNDVRREVEDMFENMNNTHEQEYLPAGSEDLASPTSPIHSPNLGRMNSSPRVNSGFDSGPESIFEAKSQEADSLEFPTLALTPDQFAMIQALDDVGFKKYPVYIHKHNHSHAAIIVRIDKPGFDEGRLVVKHWLSEFEI</sequence>